<comment type="function">
    <text evidence="8 9">This protein is involved in the repair of mismatches in DNA. It is possible that it carries out the mismatch recognition step. This protein has a weak ATPase activity.</text>
</comment>
<dbReference type="InterPro" id="IPR036678">
    <property type="entry name" value="MutS_con_dom_sf"/>
</dbReference>
<dbReference type="InterPro" id="IPR036187">
    <property type="entry name" value="DNA_mismatch_repair_MutS_sf"/>
</dbReference>
<dbReference type="Pfam" id="PF04480">
    <property type="entry name" value="DUF559"/>
    <property type="match status" value="1"/>
</dbReference>
<dbReference type="InterPro" id="IPR016151">
    <property type="entry name" value="DNA_mismatch_repair_MutS_N"/>
</dbReference>
<evidence type="ECO:0000256" key="5">
    <source>
        <dbReference type="ARBA" id="ARBA00022840"/>
    </source>
</evidence>
<dbReference type="CDD" id="cd03284">
    <property type="entry name" value="ABC_MutS1"/>
    <property type="match status" value="1"/>
</dbReference>
<keyword evidence="7 9" id="KW-0234">DNA repair</keyword>
<gene>
    <name evidence="9" type="primary">mutS</name>
    <name evidence="12" type="ORF">GCM10025770_02920</name>
</gene>
<dbReference type="SUPFAM" id="SSF53150">
    <property type="entry name" value="DNA repair protein MutS, domain II"/>
    <property type="match status" value="1"/>
</dbReference>
<proteinExistence type="inferred from homology"/>
<keyword evidence="4 9" id="KW-0227">DNA damage</keyword>
<dbReference type="Proteomes" id="UP001500547">
    <property type="component" value="Unassembled WGS sequence"/>
</dbReference>
<keyword evidence="3 9" id="KW-0547">Nucleotide-binding</keyword>
<dbReference type="Gene3D" id="1.10.1420.10">
    <property type="match status" value="2"/>
</dbReference>
<dbReference type="Pfam" id="PF05188">
    <property type="entry name" value="MutS_II"/>
    <property type="match status" value="1"/>
</dbReference>
<evidence type="ECO:0000256" key="7">
    <source>
        <dbReference type="ARBA" id="ARBA00023204"/>
    </source>
</evidence>
<dbReference type="Pfam" id="PF05192">
    <property type="entry name" value="MutS_III"/>
    <property type="match status" value="1"/>
</dbReference>
<dbReference type="PANTHER" id="PTHR11361">
    <property type="entry name" value="DNA MISMATCH REPAIR PROTEIN MUTS FAMILY MEMBER"/>
    <property type="match status" value="1"/>
</dbReference>
<evidence type="ECO:0000313" key="13">
    <source>
        <dbReference type="Proteomes" id="UP001500547"/>
    </source>
</evidence>
<dbReference type="Pfam" id="PF01624">
    <property type="entry name" value="MutS_I"/>
    <property type="match status" value="1"/>
</dbReference>
<dbReference type="CDD" id="cd01038">
    <property type="entry name" value="Endonuclease_DUF559"/>
    <property type="match status" value="1"/>
</dbReference>
<evidence type="ECO:0000313" key="12">
    <source>
        <dbReference type="EMBL" id="GAA5158422.1"/>
    </source>
</evidence>
<dbReference type="InterPro" id="IPR007695">
    <property type="entry name" value="DNA_mismatch_repair_MutS-lik_N"/>
</dbReference>
<dbReference type="InterPro" id="IPR007860">
    <property type="entry name" value="DNA_mmatch_repair_MutS_con_dom"/>
</dbReference>
<feature type="domain" description="DNA mismatch repair proteins mutS family" evidence="11">
    <location>
        <begin position="850"/>
        <end position="866"/>
    </location>
</feature>
<keyword evidence="6 9" id="KW-0238">DNA-binding</keyword>
<dbReference type="InterPro" id="IPR005748">
    <property type="entry name" value="DNA_mismatch_repair_MutS"/>
</dbReference>
<dbReference type="SUPFAM" id="SSF55271">
    <property type="entry name" value="DNA repair protein MutS, domain I"/>
    <property type="match status" value="1"/>
</dbReference>
<dbReference type="PANTHER" id="PTHR11361:SF34">
    <property type="entry name" value="DNA MISMATCH REPAIR PROTEIN MSH1, MITOCHONDRIAL"/>
    <property type="match status" value="1"/>
</dbReference>
<dbReference type="InterPro" id="IPR011335">
    <property type="entry name" value="Restrct_endonuc-II-like"/>
</dbReference>
<dbReference type="Gene3D" id="6.10.140.430">
    <property type="match status" value="1"/>
</dbReference>
<organism evidence="12 13">
    <name type="scientific">Viridibacterium curvum</name>
    <dbReference type="NCBI Taxonomy" id="1101404"/>
    <lineage>
        <taxon>Bacteria</taxon>
        <taxon>Pseudomonadati</taxon>
        <taxon>Pseudomonadota</taxon>
        <taxon>Betaproteobacteria</taxon>
        <taxon>Rhodocyclales</taxon>
        <taxon>Rhodocyclaceae</taxon>
        <taxon>Viridibacterium</taxon>
    </lineage>
</organism>
<dbReference type="InterPro" id="IPR045076">
    <property type="entry name" value="MutS"/>
</dbReference>
<sequence>MYDFRKITEQEITSHTPMMQQYLRIKVQHPDTLLFYRMGDFYELFFGDAEKAARLLDITLTTRGASGGFPIKMAGVPHHALEPYLAKIVKMGESAVIAEQVGDPGTTKGPMERAVSRIVTPGTLTDAALLDDRAEAPLLAVQLHRGVLGLAWLNLANGDFRIAETDPENLIAQLERLRPAEALIPDSLKLPALEARVPALRRLADWQFDAKTATELLTKHFGTHDLAGFAAEGRDVALAAAAALFEYARSTQRQSLAHITTLKVEAEGDYLRLDAHTRRNLEITETLRGEPAPTLLSLLDLTATSMGSRWLRHALHHPLSSRTTCRARHQAVATLLGDAGDGPMSAIAAALKPIADIERIATRIALTSVRPRELAALRDSLAALDELRAPISKASEAAIFSPLPPGEGPGVRANDGHTDHASLPEDLKNFARELRHNQTDAESALWYVLRDRRMAGAKFRRQHPIEPYVLDFYCHELKLAIELDGGQHNEAQGRTHDEVRSAFLAGQGISVLRFWNNDVLQQSEAVLTAIFNAVTTPSPQPLSQGERGGVGLLAEIHAALATPQDALMLLRAAIAEEPATMVRDGGVIARGFDTELDELRDIQSNCGEFLVALEARERERTGIANLKVEFNRVHGFYIEVTHANTDKVPEDYRRRQTMKNAERYITPELKTFEDKALSANERALAREKLLYDGIVQQLAPMVPRLQRIAHAVAQLDGLNAFAQVAAAYDYRQPELVDEPVIAITAGRHPVVERQVDNFISNDVLLSPTRRMLLVTGPNMGGKSTYMRQVALIVLLAHCGSFVPASACRIGPIDAIFTRIGASDDLASGRSTFMVEMTEAAAILNGATDRSLVLMDEIGRGTSTFDGMALAYAIARQLLDQNRSYSLFSTHYFELTRLGHDTPECANVHLGAVEHGHSIVFLHAVQDGPASQSYGIEVAALAGIPPAVVRDAKRRLRALESREVASGPQDDLFASLPEPEPTAVQHPVLTKLSEVEPDNMSPREALETLYALKKSL</sequence>
<dbReference type="HAMAP" id="MF_00096">
    <property type="entry name" value="MutS"/>
    <property type="match status" value="1"/>
</dbReference>
<dbReference type="PROSITE" id="PS00486">
    <property type="entry name" value="DNA_MISMATCH_REPAIR_2"/>
    <property type="match status" value="1"/>
</dbReference>
<dbReference type="InterPro" id="IPR007861">
    <property type="entry name" value="DNA_mismatch_repair_MutS_clamp"/>
</dbReference>
<evidence type="ECO:0000256" key="6">
    <source>
        <dbReference type="ARBA" id="ARBA00023125"/>
    </source>
</evidence>
<dbReference type="InterPro" id="IPR047216">
    <property type="entry name" value="Endonuclease_DUF559_bact"/>
</dbReference>
<keyword evidence="13" id="KW-1185">Reference proteome</keyword>
<dbReference type="InterPro" id="IPR000432">
    <property type="entry name" value="DNA_mismatch_repair_MutS_C"/>
</dbReference>
<evidence type="ECO:0000256" key="8">
    <source>
        <dbReference type="ARBA" id="ARBA00024647"/>
    </source>
</evidence>
<accession>A0ABP9QC51</accession>
<dbReference type="InterPro" id="IPR027417">
    <property type="entry name" value="P-loop_NTPase"/>
</dbReference>
<comment type="caution">
    <text evidence="12">The sequence shown here is derived from an EMBL/GenBank/DDBJ whole genome shotgun (WGS) entry which is preliminary data.</text>
</comment>
<evidence type="ECO:0000256" key="10">
    <source>
        <dbReference type="RuleBase" id="RU003756"/>
    </source>
</evidence>
<dbReference type="NCBIfam" id="NF003810">
    <property type="entry name" value="PRK05399.1"/>
    <property type="match status" value="1"/>
</dbReference>
<dbReference type="Gene3D" id="3.40.50.300">
    <property type="entry name" value="P-loop containing nucleotide triphosphate hydrolases"/>
    <property type="match status" value="1"/>
</dbReference>
<dbReference type="InterPro" id="IPR017261">
    <property type="entry name" value="DNA_mismatch_repair_MutS/MSH"/>
</dbReference>
<evidence type="ECO:0000256" key="1">
    <source>
        <dbReference type="ARBA" id="ARBA00006271"/>
    </source>
</evidence>
<evidence type="ECO:0000259" key="11">
    <source>
        <dbReference type="PROSITE" id="PS00486"/>
    </source>
</evidence>
<protein>
    <recommendedName>
        <fullName evidence="2 9">DNA mismatch repair protein MutS</fullName>
    </recommendedName>
</protein>
<dbReference type="SUPFAM" id="SSF48334">
    <property type="entry name" value="DNA repair protein MutS, domain III"/>
    <property type="match status" value="2"/>
</dbReference>
<dbReference type="Pfam" id="PF05190">
    <property type="entry name" value="MutS_IV"/>
    <property type="match status" value="1"/>
</dbReference>
<evidence type="ECO:0000256" key="3">
    <source>
        <dbReference type="ARBA" id="ARBA00022741"/>
    </source>
</evidence>
<reference evidence="13" key="1">
    <citation type="journal article" date="2019" name="Int. J. Syst. Evol. Microbiol.">
        <title>The Global Catalogue of Microorganisms (GCM) 10K type strain sequencing project: providing services to taxonomists for standard genome sequencing and annotation.</title>
        <authorList>
            <consortium name="The Broad Institute Genomics Platform"/>
            <consortium name="The Broad Institute Genome Sequencing Center for Infectious Disease"/>
            <person name="Wu L."/>
            <person name="Ma J."/>
        </authorList>
    </citation>
    <scope>NUCLEOTIDE SEQUENCE [LARGE SCALE GENOMIC DNA]</scope>
    <source>
        <strain evidence="13">JCM 18715</strain>
    </source>
</reference>
<dbReference type="SMART" id="SM00533">
    <property type="entry name" value="MUTSd"/>
    <property type="match status" value="1"/>
</dbReference>
<dbReference type="Gene3D" id="3.40.1170.10">
    <property type="entry name" value="DNA repair protein MutS, domain I"/>
    <property type="match status" value="1"/>
</dbReference>
<evidence type="ECO:0000256" key="2">
    <source>
        <dbReference type="ARBA" id="ARBA00021982"/>
    </source>
</evidence>
<evidence type="ECO:0000256" key="9">
    <source>
        <dbReference type="HAMAP-Rule" id="MF_00096"/>
    </source>
</evidence>
<keyword evidence="5 9" id="KW-0067">ATP-binding</keyword>
<dbReference type="SUPFAM" id="SSF52540">
    <property type="entry name" value="P-loop containing nucleoside triphosphate hydrolases"/>
    <property type="match status" value="1"/>
</dbReference>
<feature type="binding site" evidence="9">
    <location>
        <begin position="776"/>
        <end position="783"/>
    </location>
    <ligand>
        <name>ATP</name>
        <dbReference type="ChEBI" id="CHEBI:30616"/>
    </ligand>
</feature>
<dbReference type="EMBL" id="BAABLD010000002">
    <property type="protein sequence ID" value="GAA5158422.1"/>
    <property type="molecule type" value="Genomic_DNA"/>
</dbReference>
<dbReference type="Gene3D" id="3.30.420.110">
    <property type="entry name" value="MutS, connector domain"/>
    <property type="match status" value="1"/>
</dbReference>
<dbReference type="InterPro" id="IPR007696">
    <property type="entry name" value="DNA_mismatch_repair_MutS_core"/>
</dbReference>
<dbReference type="PIRSF" id="PIRSF037677">
    <property type="entry name" value="DNA_mis_repair_Msh6"/>
    <property type="match status" value="1"/>
</dbReference>
<comment type="similarity">
    <text evidence="1 9 10">Belongs to the DNA mismatch repair MutS family.</text>
</comment>
<dbReference type="InterPro" id="IPR007569">
    <property type="entry name" value="DUF559"/>
</dbReference>
<dbReference type="Pfam" id="PF00488">
    <property type="entry name" value="MutS_V"/>
    <property type="match status" value="1"/>
</dbReference>
<evidence type="ECO:0000256" key="4">
    <source>
        <dbReference type="ARBA" id="ARBA00022763"/>
    </source>
</evidence>
<dbReference type="SMART" id="SM00534">
    <property type="entry name" value="MUTSac"/>
    <property type="match status" value="1"/>
</dbReference>
<dbReference type="Gene3D" id="3.40.960.10">
    <property type="entry name" value="VSR Endonuclease"/>
    <property type="match status" value="1"/>
</dbReference>
<dbReference type="SUPFAM" id="SSF52980">
    <property type="entry name" value="Restriction endonuclease-like"/>
    <property type="match status" value="1"/>
</dbReference>
<name>A0ABP9QC51_9RHOO</name>